<sequence length="277" mass="32998">MNAIGSETMSFISVYKSNLKKELDRNPKFLKKLEHITKSYIEPVYKPILFLKSKSKIVIAPLKIADSIMKTSLLGLHNRINRNIPYVNFNFPQNINSKHWFIPQYYGGIPSDKLLHDLMKGRNISRDNSVVLPIKHNMSLFSRLRFFLYKLKLFFNKYQKTEEIIFELENINLPIIFKNLNNHDRLRNMCRDDAYVSFQFFIKDILDSSKLIDLRNVESKVIRMNKNMNLPQSIETTFITQFLNKNNEYMNFGNIIKFEFLNSYKNWVAVEFQWNKL</sequence>
<accession>A0ABQ7I021</accession>
<proteinExistence type="predicted"/>
<dbReference type="EMBL" id="SBIQ01000055">
    <property type="protein sequence ID" value="KAF7683756.1"/>
    <property type="molecule type" value="Genomic_DNA"/>
</dbReference>
<evidence type="ECO:0000313" key="2">
    <source>
        <dbReference type="Proteomes" id="UP001516464"/>
    </source>
</evidence>
<organism evidence="1 2">
    <name type="scientific">Astathelohania contejeani</name>
    <dbReference type="NCBI Taxonomy" id="164912"/>
    <lineage>
        <taxon>Eukaryota</taxon>
        <taxon>Fungi</taxon>
        <taxon>Fungi incertae sedis</taxon>
        <taxon>Microsporidia</taxon>
        <taxon>Astathelohaniidae</taxon>
        <taxon>Astathelohania</taxon>
    </lineage>
</organism>
<comment type="caution">
    <text evidence="1">The sequence shown here is derived from an EMBL/GenBank/DDBJ whole genome shotgun (WGS) entry which is preliminary data.</text>
</comment>
<gene>
    <name evidence="1" type="ORF">TCON_1048</name>
</gene>
<keyword evidence="2" id="KW-1185">Reference proteome</keyword>
<reference evidence="1 2" key="1">
    <citation type="submission" date="2019-01" db="EMBL/GenBank/DDBJ databases">
        <title>Genomes sequencing and comparative genomics of infectious freshwater microsporidia, Cucumispora dikerogammari and Thelohania contejeani.</title>
        <authorList>
            <person name="Cormier A."/>
            <person name="Giraud I."/>
            <person name="Wattier R."/>
            <person name="Teixeira M."/>
            <person name="Grandjean F."/>
            <person name="Rigaud T."/>
            <person name="Cordaux R."/>
        </authorList>
    </citation>
    <scope>NUCLEOTIDE SEQUENCE [LARGE SCALE GENOMIC DNA]</scope>
    <source>
        <strain evidence="1">T1</strain>
        <tissue evidence="1">Spores</tissue>
    </source>
</reference>
<protein>
    <submittedName>
        <fullName evidence="1">Uncharacterized protein</fullName>
    </submittedName>
</protein>
<dbReference type="Proteomes" id="UP001516464">
    <property type="component" value="Unassembled WGS sequence"/>
</dbReference>
<evidence type="ECO:0000313" key="1">
    <source>
        <dbReference type="EMBL" id="KAF7683756.1"/>
    </source>
</evidence>
<name>A0ABQ7I021_9MICR</name>